<evidence type="ECO:0000313" key="2">
    <source>
        <dbReference type="Proteomes" id="UP000007735"/>
    </source>
</evidence>
<dbReference type="HOGENOM" id="CLU_2071196_0_0_5"/>
<keyword evidence="1" id="KW-0614">Plasmid</keyword>
<reference evidence="1 2" key="1">
    <citation type="journal article" date="2012" name="J. Bacteriol.">
        <title>Genome sequence of the soybean symbiont Sinorhizobium fredii HH103.</title>
        <authorList>
            <person name="Weidner S."/>
            <person name="Becker A."/>
            <person name="Bonilla I."/>
            <person name="Jaenicke S."/>
            <person name="Lloret J."/>
            <person name="Margaret I."/>
            <person name="Puhler A."/>
            <person name="Ruiz-Sainz J.E."/>
            <person name="Schneiker-Bekel S."/>
            <person name="Szczepanowski R."/>
            <person name="Vinardell J.M."/>
            <person name="Zehner S."/>
            <person name="Gottfert M."/>
        </authorList>
    </citation>
    <scope>NUCLEOTIDE SEQUENCE [LARGE SCALE GENOMIC DNA]</scope>
    <source>
        <strain evidence="1 2">HH103</strain>
        <plasmid evidence="2">pSfHH103c</plasmid>
    </source>
</reference>
<dbReference type="AlphaFoldDB" id="G9ABW7"/>
<proteinExistence type="predicted"/>
<evidence type="ECO:0000313" key="1">
    <source>
        <dbReference type="EMBL" id="CCE98546.1"/>
    </source>
</evidence>
<organism evidence="1 2">
    <name type="scientific">Sinorhizobium fredii (strain HH103)</name>
    <dbReference type="NCBI Taxonomy" id="1117943"/>
    <lineage>
        <taxon>Bacteria</taxon>
        <taxon>Pseudomonadati</taxon>
        <taxon>Pseudomonadota</taxon>
        <taxon>Alphaproteobacteria</taxon>
        <taxon>Hyphomicrobiales</taxon>
        <taxon>Rhizobiaceae</taxon>
        <taxon>Sinorhizobium/Ensifer group</taxon>
        <taxon>Sinorhizobium</taxon>
    </lineage>
</organism>
<sequence>MKQFGARLLRRITAIFHTYLGEILTASSFEAVDQNASARARAFGQQTRPLKWRSRREKKLAILCRYNLPVAVIPLKNRLNSSVAVDPLELCGKLASDLLTCNSHATVDDDVGSVAMLT</sequence>
<dbReference type="KEGG" id="sfh:SFHH103_04055"/>
<dbReference type="Proteomes" id="UP000007735">
    <property type="component" value="Plasmid pSfHH103c"/>
</dbReference>
<accession>G9ABW7</accession>
<name>G9ABW7_SINF1</name>
<gene>
    <name evidence="1" type="ordered locus">SFHH103_04055</name>
</gene>
<protein>
    <submittedName>
        <fullName evidence="1">Uncharacterized protein</fullName>
    </submittedName>
</protein>
<geneLocation type="plasmid" evidence="1 2">
    <name>pSfHH103c</name>
</geneLocation>
<dbReference type="EMBL" id="HE616893">
    <property type="protein sequence ID" value="CCE98546.1"/>
    <property type="molecule type" value="Genomic_DNA"/>
</dbReference>